<dbReference type="InterPro" id="IPR009907">
    <property type="entry name" value="RpoY"/>
</dbReference>
<keyword evidence="3 5" id="KW-0548">Nucleotidyltransferase</keyword>
<comment type="subunit">
    <text evidence="5">RNAP is composed of a core of 2 alpha, a beta and a beta' subunit. The core is associated with a delta subunit, and at least one of epsilon or omega. When a sigma factor is associated with the core the holoenzyme is formed, which can initiate transcription.</text>
</comment>
<dbReference type="EMBL" id="CCSE01000001">
    <property type="protein sequence ID" value="CDZ99299.1"/>
    <property type="molecule type" value="Genomic_DNA"/>
</dbReference>
<dbReference type="EC" id="2.7.7.6" evidence="5"/>
<evidence type="ECO:0000256" key="1">
    <source>
        <dbReference type="ARBA" id="ARBA00022478"/>
    </source>
</evidence>
<name>A0A078LZ21_9STAP</name>
<dbReference type="GO" id="GO:0003899">
    <property type="term" value="F:DNA-directed RNA polymerase activity"/>
    <property type="evidence" value="ECO:0007669"/>
    <property type="project" value="UniProtKB-UniRule"/>
</dbReference>
<comment type="function">
    <text evidence="5">A non-essential component of RNA polymerase (RNAP).</text>
</comment>
<comment type="similarity">
    <text evidence="5">Belongs to the RNA polymerase subunit epsilon family.</text>
</comment>
<proteinExistence type="inferred from homology"/>
<dbReference type="HOGENOM" id="CLU_187518_1_0_9"/>
<reference evidence="6 7" key="1">
    <citation type="submission" date="2014-07" db="EMBL/GenBank/DDBJ databases">
        <authorList>
            <person name="Urmite Genomes Urmite Genomes"/>
        </authorList>
    </citation>
    <scope>NUCLEOTIDE SEQUENCE [LARGE SCALE GENOMIC DNA]</scope>
    <source>
        <strain evidence="6 7">13MG44_air</strain>
    </source>
</reference>
<dbReference type="eggNOG" id="COG5503">
    <property type="taxonomic scope" value="Bacteria"/>
</dbReference>
<keyword evidence="7" id="KW-1185">Reference proteome</keyword>
<dbReference type="Proteomes" id="UP000044136">
    <property type="component" value="Unassembled WGS sequence"/>
</dbReference>
<dbReference type="STRING" id="1461582.BN1048_00395"/>
<comment type="catalytic activity">
    <reaction evidence="5">
        <text>RNA(n) + a ribonucleoside 5'-triphosphate = RNA(n+1) + diphosphate</text>
        <dbReference type="Rhea" id="RHEA:21248"/>
        <dbReference type="Rhea" id="RHEA-COMP:14527"/>
        <dbReference type="Rhea" id="RHEA-COMP:17342"/>
        <dbReference type="ChEBI" id="CHEBI:33019"/>
        <dbReference type="ChEBI" id="CHEBI:61557"/>
        <dbReference type="ChEBI" id="CHEBI:140395"/>
        <dbReference type="EC" id="2.7.7.6"/>
    </reaction>
</comment>
<dbReference type="GO" id="GO:0000428">
    <property type="term" value="C:DNA-directed RNA polymerase complex"/>
    <property type="evidence" value="ECO:0007669"/>
    <property type="project" value="UniProtKB-KW"/>
</dbReference>
<evidence type="ECO:0000256" key="4">
    <source>
        <dbReference type="ARBA" id="ARBA00023163"/>
    </source>
</evidence>
<gene>
    <name evidence="5" type="primary">rpoY</name>
    <name evidence="6" type="ORF">BN1048_00395</name>
</gene>
<sequence>MAVFKVFFQTDMDTRIIREDTQIRYVEAETEEEVRKYLKANNNNIEFIQALSPAHLEYEQNNNDDFKVETIA</sequence>
<evidence type="ECO:0000256" key="2">
    <source>
        <dbReference type="ARBA" id="ARBA00022679"/>
    </source>
</evidence>
<dbReference type="Pfam" id="PF07288">
    <property type="entry name" value="RpoY"/>
    <property type="match status" value="1"/>
</dbReference>
<dbReference type="Gene3D" id="3.10.20.730">
    <property type="entry name" value="RNAP, epsilon subunit-like"/>
    <property type="match status" value="1"/>
</dbReference>
<evidence type="ECO:0000313" key="6">
    <source>
        <dbReference type="EMBL" id="CDZ99299.1"/>
    </source>
</evidence>
<protein>
    <recommendedName>
        <fullName evidence="5">DNA-directed RNA polymerase subunit epsilon</fullName>
        <shortName evidence="5">RNAP epsilon subunit</shortName>
        <ecNumber evidence="5">2.7.7.6</ecNumber>
    </recommendedName>
    <alternativeName>
        <fullName evidence="5">RNA polymerase epsilon subunit</fullName>
    </alternativeName>
    <alternativeName>
        <fullName evidence="5">Transcriptase subunit epsilon</fullName>
    </alternativeName>
</protein>
<evidence type="ECO:0000256" key="3">
    <source>
        <dbReference type="ARBA" id="ARBA00022695"/>
    </source>
</evidence>
<keyword evidence="1 5" id="KW-0240">DNA-directed RNA polymerase</keyword>
<dbReference type="GO" id="GO:0003677">
    <property type="term" value="F:DNA binding"/>
    <property type="evidence" value="ECO:0007669"/>
    <property type="project" value="UniProtKB-UniRule"/>
</dbReference>
<dbReference type="AlphaFoldDB" id="A0A078LZ21"/>
<accession>A0A078LZ21</accession>
<organism evidence="6 7">
    <name type="scientific">Jeotgalicoccus saudimassiliensis</name>
    <dbReference type="NCBI Taxonomy" id="1461582"/>
    <lineage>
        <taxon>Bacteria</taxon>
        <taxon>Bacillati</taxon>
        <taxon>Bacillota</taxon>
        <taxon>Bacilli</taxon>
        <taxon>Bacillales</taxon>
        <taxon>Staphylococcaceae</taxon>
        <taxon>Jeotgalicoccus</taxon>
    </lineage>
</organism>
<dbReference type="OrthoDB" id="2147503at2"/>
<keyword evidence="2 5" id="KW-0808">Transferase</keyword>
<evidence type="ECO:0000256" key="5">
    <source>
        <dbReference type="HAMAP-Rule" id="MF_01553"/>
    </source>
</evidence>
<dbReference type="GO" id="GO:0006351">
    <property type="term" value="P:DNA-templated transcription"/>
    <property type="evidence" value="ECO:0007669"/>
    <property type="project" value="UniProtKB-UniRule"/>
</dbReference>
<dbReference type="RefSeq" id="WP_035807880.1">
    <property type="nucleotide sequence ID" value="NZ_CCSE01000001.1"/>
</dbReference>
<dbReference type="HAMAP" id="MF_01553">
    <property type="entry name" value="RNApol_bact_RpoY"/>
    <property type="match status" value="1"/>
</dbReference>
<evidence type="ECO:0000313" key="7">
    <source>
        <dbReference type="Proteomes" id="UP000044136"/>
    </source>
</evidence>
<keyword evidence="4 5" id="KW-0804">Transcription</keyword>